<name>A0A1W1WQH0_9BACT</name>
<sequence length="569" mass="65571">MESNSAWIIIHRMRIPLLVIIITFSISILGMTLIPGVDDQGKPYYMNFFDAFYFVSYMATTIGFGEAPYTFTYPQRLWVSFCIYLTVIGWFYGIGNIIALIQDKKLARELAIARFRNKVQKLTEPFIIILGYNNVTKEIIKRLSLEGIRIVVVDKDESKVEEIELEGFIPEVPAISADTTKPDTLKLAGIHHKNCQAVVVLFEDDVKNAKIALMCKLLNKKINIIVKSTTKDNTEHLRNIGIRHIEDPFKIISNRFYFAIAAPYIWLLEMWIFGHILRIRKREFLPKGKYIICGAGRMGKALASALERAKIEYVFIDIKSSEYKKRKQSAIYGDAEDIKTLIKAGIKEASCIIAGTKDDMINLTILSTAKKLNPSIYTIARENTLEDISVFKSARIDKIYILEKVLAKYTYNFIAKPMANRFIRMIYQKDNVWAMNVVGKLSSTIGKNPDVFEIQLTHETAYALCKELENGRDITLEILRRSRKDYRKKNKIVFLMYHYENEHERETVLMPSDSLSIRCGASLLIACDEEARSDFEYIINNYYELYYVLTGKEQSVGIFNIFQKEKIAF</sequence>
<dbReference type="Pfam" id="PF02254">
    <property type="entry name" value="TrkA_N"/>
    <property type="match status" value="2"/>
</dbReference>
<dbReference type="SUPFAM" id="SSF81324">
    <property type="entry name" value="Voltage-gated potassium channels"/>
    <property type="match status" value="1"/>
</dbReference>
<feature type="domain" description="RCK N-terminal" evidence="2">
    <location>
        <begin position="124"/>
        <end position="246"/>
    </location>
</feature>
<evidence type="ECO:0000256" key="1">
    <source>
        <dbReference type="SAM" id="Phobius"/>
    </source>
</evidence>
<dbReference type="OrthoDB" id="9781411at2"/>
<dbReference type="InterPro" id="IPR050721">
    <property type="entry name" value="Trk_Ktr_HKT_K-transport"/>
</dbReference>
<dbReference type="PROSITE" id="PS51201">
    <property type="entry name" value="RCK_N"/>
    <property type="match status" value="2"/>
</dbReference>
<dbReference type="InterPro" id="IPR036291">
    <property type="entry name" value="NAD(P)-bd_dom_sf"/>
</dbReference>
<feature type="transmembrane region" description="Helical" evidence="1">
    <location>
        <begin position="77"/>
        <end position="101"/>
    </location>
</feature>
<dbReference type="GO" id="GO:0006813">
    <property type="term" value="P:potassium ion transport"/>
    <property type="evidence" value="ECO:0007669"/>
    <property type="project" value="InterPro"/>
</dbReference>
<protein>
    <submittedName>
        <fullName evidence="3">K+ transport systems, NAD-binding component</fullName>
    </submittedName>
</protein>
<feature type="transmembrane region" description="Helical" evidence="1">
    <location>
        <begin position="15"/>
        <end position="37"/>
    </location>
</feature>
<evidence type="ECO:0000313" key="4">
    <source>
        <dbReference type="Proteomes" id="UP000192602"/>
    </source>
</evidence>
<keyword evidence="1" id="KW-1133">Transmembrane helix</keyword>
<evidence type="ECO:0000259" key="2">
    <source>
        <dbReference type="PROSITE" id="PS51201"/>
    </source>
</evidence>
<keyword evidence="1" id="KW-0472">Membrane</keyword>
<keyword evidence="1" id="KW-0812">Transmembrane</keyword>
<feature type="domain" description="RCK N-terminal" evidence="2">
    <location>
        <begin position="287"/>
        <end position="406"/>
    </location>
</feature>
<feature type="transmembrane region" description="Helical" evidence="1">
    <location>
        <begin position="44"/>
        <end position="65"/>
    </location>
</feature>
<gene>
    <name evidence="3" type="ORF">SAMN05660197_0306</name>
</gene>
<feature type="transmembrane region" description="Helical" evidence="1">
    <location>
        <begin position="256"/>
        <end position="277"/>
    </location>
</feature>
<organism evidence="3 4">
    <name type="scientific">Nitratiruptor tergarcus DSM 16512</name>
    <dbReference type="NCBI Taxonomy" id="1069081"/>
    <lineage>
        <taxon>Bacteria</taxon>
        <taxon>Pseudomonadati</taxon>
        <taxon>Campylobacterota</taxon>
        <taxon>Epsilonproteobacteria</taxon>
        <taxon>Nautiliales</taxon>
        <taxon>Nitratiruptoraceae</taxon>
        <taxon>Nitratiruptor</taxon>
    </lineage>
</organism>
<dbReference type="Proteomes" id="UP000192602">
    <property type="component" value="Unassembled WGS sequence"/>
</dbReference>
<dbReference type="STRING" id="1069081.SAMN05660197_0306"/>
<evidence type="ECO:0000313" key="3">
    <source>
        <dbReference type="EMBL" id="SMC08551.1"/>
    </source>
</evidence>
<dbReference type="AlphaFoldDB" id="A0A1W1WQH0"/>
<keyword evidence="4" id="KW-1185">Reference proteome</keyword>
<proteinExistence type="predicted"/>
<accession>A0A1W1WQH0</accession>
<dbReference type="SUPFAM" id="SSF51735">
    <property type="entry name" value="NAD(P)-binding Rossmann-fold domains"/>
    <property type="match status" value="2"/>
</dbReference>
<dbReference type="Gene3D" id="1.10.287.70">
    <property type="match status" value="1"/>
</dbReference>
<dbReference type="PANTHER" id="PTHR43833">
    <property type="entry name" value="POTASSIUM CHANNEL PROTEIN 2-RELATED-RELATED"/>
    <property type="match status" value="1"/>
</dbReference>
<dbReference type="Gene3D" id="3.40.50.720">
    <property type="entry name" value="NAD(P)-binding Rossmann-like Domain"/>
    <property type="match status" value="2"/>
</dbReference>
<dbReference type="RefSeq" id="WP_084274827.1">
    <property type="nucleotide sequence ID" value="NZ_AP026671.1"/>
</dbReference>
<dbReference type="InterPro" id="IPR003148">
    <property type="entry name" value="RCK_N"/>
</dbReference>
<reference evidence="4" key="1">
    <citation type="submission" date="2017-04" db="EMBL/GenBank/DDBJ databases">
        <authorList>
            <person name="Varghese N."/>
            <person name="Submissions S."/>
        </authorList>
    </citation>
    <scope>NUCLEOTIDE SEQUENCE [LARGE SCALE GENOMIC DNA]</scope>
    <source>
        <strain evidence="4">DSM 16512</strain>
    </source>
</reference>
<dbReference type="EMBL" id="FWWZ01000001">
    <property type="protein sequence ID" value="SMC08551.1"/>
    <property type="molecule type" value="Genomic_DNA"/>
</dbReference>